<organism evidence="2 3">
    <name type="scientific">Paenibacillus antri</name>
    <dbReference type="NCBI Taxonomy" id="2582848"/>
    <lineage>
        <taxon>Bacteria</taxon>
        <taxon>Bacillati</taxon>
        <taxon>Bacillota</taxon>
        <taxon>Bacilli</taxon>
        <taxon>Bacillales</taxon>
        <taxon>Paenibacillaceae</taxon>
        <taxon>Paenibacillus</taxon>
    </lineage>
</organism>
<feature type="domain" description="AFP-like" evidence="1">
    <location>
        <begin position="305"/>
        <end position="357"/>
    </location>
</feature>
<dbReference type="SUPFAM" id="SSF51569">
    <property type="entry name" value="Aldolase"/>
    <property type="match status" value="1"/>
</dbReference>
<dbReference type="GO" id="GO:0016051">
    <property type="term" value="P:carbohydrate biosynthetic process"/>
    <property type="evidence" value="ECO:0007669"/>
    <property type="project" value="InterPro"/>
</dbReference>
<protein>
    <submittedName>
        <fullName evidence="2">N-acetylneuraminate synthase</fullName>
        <ecNumber evidence="2">2.5.1.56</ecNumber>
    </submittedName>
</protein>
<dbReference type="Gene3D" id="3.20.20.70">
    <property type="entry name" value="Aldolase class I"/>
    <property type="match status" value="1"/>
</dbReference>
<keyword evidence="2" id="KW-0808">Transferase</keyword>
<dbReference type="SUPFAM" id="SSF51269">
    <property type="entry name" value="AFP III-like domain"/>
    <property type="match status" value="1"/>
</dbReference>
<dbReference type="InterPro" id="IPR020007">
    <property type="entry name" value="NeuB/NeuA"/>
</dbReference>
<dbReference type="PANTHER" id="PTHR42966">
    <property type="entry name" value="N-ACETYLNEURAMINATE SYNTHASE"/>
    <property type="match status" value="1"/>
</dbReference>
<dbReference type="Pfam" id="PF08666">
    <property type="entry name" value="SAF"/>
    <property type="match status" value="1"/>
</dbReference>
<comment type="caution">
    <text evidence="2">The sequence shown here is derived from an EMBL/GenBank/DDBJ whole genome shotgun (WGS) entry which is preliminary data.</text>
</comment>
<dbReference type="Gene3D" id="3.90.1210.10">
    <property type="entry name" value="Antifreeze-like/N-acetylneuraminic acid synthase C-terminal domain"/>
    <property type="match status" value="1"/>
</dbReference>
<dbReference type="CDD" id="cd11615">
    <property type="entry name" value="SAF_NeuB_like"/>
    <property type="match status" value="1"/>
</dbReference>
<dbReference type="PROSITE" id="PS50844">
    <property type="entry name" value="AFP_LIKE"/>
    <property type="match status" value="1"/>
</dbReference>
<name>A0A5R9G2J3_9BACL</name>
<dbReference type="InterPro" id="IPR057736">
    <property type="entry name" value="SAF_PseI/NeuA/NeuB"/>
</dbReference>
<dbReference type="GO" id="GO:0047444">
    <property type="term" value="F:N-acylneuraminate-9-phosphate synthase activity"/>
    <property type="evidence" value="ECO:0007669"/>
    <property type="project" value="TreeGrafter"/>
</dbReference>
<dbReference type="Pfam" id="PF03102">
    <property type="entry name" value="NeuB"/>
    <property type="match status" value="1"/>
</dbReference>
<dbReference type="AlphaFoldDB" id="A0A5R9G2J3"/>
<dbReference type="InterPro" id="IPR051690">
    <property type="entry name" value="PseI-like"/>
</dbReference>
<dbReference type="InterPro" id="IPR036732">
    <property type="entry name" value="AFP_Neu5c_C_sf"/>
</dbReference>
<dbReference type="EMBL" id="VCIW01000014">
    <property type="protein sequence ID" value="TLS50577.1"/>
    <property type="molecule type" value="Genomic_DNA"/>
</dbReference>
<dbReference type="RefSeq" id="WP_138195944.1">
    <property type="nucleotide sequence ID" value="NZ_VCIW01000014.1"/>
</dbReference>
<dbReference type="EC" id="2.5.1.56" evidence="2"/>
<proteinExistence type="predicted"/>
<evidence type="ECO:0000313" key="2">
    <source>
        <dbReference type="EMBL" id="TLS50577.1"/>
    </source>
</evidence>
<dbReference type="InterPro" id="IPR006190">
    <property type="entry name" value="SAF_AFP_Neu5Ac"/>
</dbReference>
<dbReference type="NCBIfam" id="TIGR03569">
    <property type="entry name" value="NeuB_NnaB"/>
    <property type="match status" value="1"/>
</dbReference>
<dbReference type="InterPro" id="IPR013132">
    <property type="entry name" value="PseI/NeuA/B-like_N"/>
</dbReference>
<dbReference type="InterPro" id="IPR013974">
    <property type="entry name" value="SAF"/>
</dbReference>
<evidence type="ECO:0000259" key="1">
    <source>
        <dbReference type="PROSITE" id="PS50844"/>
    </source>
</evidence>
<dbReference type="GO" id="GO:0050462">
    <property type="term" value="F:N-acetylneuraminate synthase activity"/>
    <property type="evidence" value="ECO:0007669"/>
    <property type="project" value="UniProtKB-EC"/>
</dbReference>
<dbReference type="OrthoDB" id="9814210at2"/>
<dbReference type="PANTHER" id="PTHR42966:SF1">
    <property type="entry name" value="SIALIC ACID SYNTHASE"/>
    <property type="match status" value="1"/>
</dbReference>
<dbReference type="Proteomes" id="UP000309676">
    <property type="component" value="Unassembled WGS sequence"/>
</dbReference>
<reference evidence="2 3" key="1">
    <citation type="submission" date="2019-05" db="EMBL/GenBank/DDBJ databases">
        <authorList>
            <person name="Narsing Rao M.P."/>
            <person name="Li W.J."/>
        </authorList>
    </citation>
    <scope>NUCLEOTIDE SEQUENCE [LARGE SCALE GENOMIC DNA]</scope>
    <source>
        <strain evidence="2 3">SYSU_K30003</strain>
    </source>
</reference>
<gene>
    <name evidence="2" type="primary">neuB</name>
    <name evidence="2" type="ORF">FE782_19635</name>
</gene>
<sequence length="357" mass="38680">MNKRTYIIAEAGVNHNGSPDLALQLVDAAADAGADAVKFQTFSAEKLVTRSAPKAEYQKAATQGEATQFEMLKKLELSPEMYPDLIERCKRRNIEFLSTPFDVGSLQFLVETGICRIKLSSGDATNARLLLAAARTGLPVIVSTGMADLSDIESALSVLAFGYISTGAPGLAEFRRAYSSDKGQAALREHVTLLHCTTEYPAPLEEVNLRAMCTMRTAFGVPVGYSDHTQGITIPIAAVALGAEVIEKHFTLDRGMEGPDHKASLEPDELCVMVKAVRDTEASLGQSIKAPTVSEAKNRHIARKSLVAAREIAAGEPFSEENITEKRPGSGISPIYLWDVIGMPAKRAYRKDELIER</sequence>
<dbReference type="InterPro" id="IPR013785">
    <property type="entry name" value="Aldolase_TIM"/>
</dbReference>
<evidence type="ECO:0000313" key="3">
    <source>
        <dbReference type="Proteomes" id="UP000309676"/>
    </source>
</evidence>
<dbReference type="SMART" id="SM00858">
    <property type="entry name" value="SAF"/>
    <property type="match status" value="1"/>
</dbReference>
<keyword evidence="3" id="KW-1185">Reference proteome</keyword>
<accession>A0A5R9G2J3</accession>